<evidence type="ECO:0000313" key="1">
    <source>
        <dbReference type="EMBL" id="QZE13498.1"/>
    </source>
</evidence>
<sequence>MNISIYCTNTDVYKTYPLGITLEEIAEDQNIKIESDLLGAMVNNRCKSLDYTVVKPKTITFFGYDHPEGRRMYAKSLSFMLWVASLRCFPDHTLSIRNSVSGGYYCKLDNIDTLPINYHEILKGEMERLVLEAIPFHRHLYPIEQCSKILSKEKLYAKKRLFEEYGNLYAPLNEFNGHHNFFYNHLVPNSSHLKSFDIELYSDGFILRLPTKNNHGELEPIKNQQKLFQTIRYHKNWANNLNARNLSQLNDCKYRNWDRDLIKIAEAFHEKEIARIADKIVQSRDSIKMVLIAGPSSSGKTTFSKRLGIQLSVLGCTPKQISLDDFFVNRVETPLDEKGEYDFEAFEAIDKAFLNHQLDTLFSGEEITKHRFDFTLGERVKTLEKMKLEAHDILIIEGIHALNPQLVSDIEQKHIFKIFISALTPISLDEHNYIPSTDNRLIRRIVRDSKFRNYNASETIKRWPSVRNGEEKHIFPYQEEADIMFNSALIYELSVLKPYLVYRLQSVKEREPEYAEAKRLLNFISYFRSYNASEIPPTSILREFLGGSSFEY</sequence>
<proteinExistence type="predicted"/>
<gene>
    <name evidence="1" type="ORF">K4L44_13070</name>
</gene>
<keyword evidence="1" id="KW-0418">Kinase</keyword>
<keyword evidence="1" id="KW-0808">Transferase</keyword>
<reference evidence="1" key="1">
    <citation type="submission" date="2021-08" db="EMBL/GenBank/DDBJ databases">
        <title>Novel anaerobic bacterium isolated from sea squirt in East Sea, Republic of Korea.</title>
        <authorList>
            <person name="Nguyen T.H."/>
            <person name="Li Z."/>
            <person name="Lee Y.-J."/>
            <person name="Ko J."/>
            <person name="Kim S.-G."/>
        </authorList>
    </citation>
    <scope>NUCLEOTIDE SEQUENCE</scope>
    <source>
        <strain evidence="1">KCTC 25031</strain>
    </source>
</reference>
<organism evidence="1 2">
    <name type="scientific">Halosquirtibacter laminarini</name>
    <dbReference type="NCBI Taxonomy" id="3374600"/>
    <lineage>
        <taxon>Bacteria</taxon>
        <taxon>Pseudomonadati</taxon>
        <taxon>Bacteroidota</taxon>
        <taxon>Bacteroidia</taxon>
        <taxon>Marinilabiliales</taxon>
        <taxon>Prolixibacteraceae</taxon>
        <taxon>Halosquirtibacter</taxon>
    </lineage>
</organism>
<keyword evidence="2" id="KW-1185">Reference proteome</keyword>
<evidence type="ECO:0000313" key="2">
    <source>
        <dbReference type="Proteomes" id="UP000826212"/>
    </source>
</evidence>
<dbReference type="EMBL" id="CP081303">
    <property type="protein sequence ID" value="QZE13498.1"/>
    <property type="molecule type" value="Genomic_DNA"/>
</dbReference>
<name>A0AC61ND62_9BACT</name>
<accession>A0AC61ND62</accession>
<dbReference type="Proteomes" id="UP000826212">
    <property type="component" value="Chromosome"/>
</dbReference>
<protein>
    <submittedName>
        <fullName evidence="1">Nucleoside kinase</fullName>
    </submittedName>
</protein>